<dbReference type="PIRSF" id="PIRSF002786">
    <property type="entry name" value="XcpX"/>
    <property type="match status" value="1"/>
</dbReference>
<accession>A0A841HI76</accession>
<dbReference type="Pfam" id="PF21687">
    <property type="entry name" value="T2SSK_1st"/>
    <property type="match status" value="1"/>
</dbReference>
<evidence type="ECO:0000313" key="13">
    <source>
        <dbReference type="Proteomes" id="UP000588068"/>
    </source>
</evidence>
<keyword evidence="3 10" id="KW-0813">Transport</keyword>
<dbReference type="InterPro" id="IPR038072">
    <property type="entry name" value="GspK_central_sf"/>
</dbReference>
<comment type="similarity">
    <text evidence="2 10">Belongs to the GSP K family.</text>
</comment>
<dbReference type="InterPro" id="IPR005628">
    <property type="entry name" value="GspK"/>
</dbReference>
<evidence type="ECO:0000256" key="8">
    <source>
        <dbReference type="ARBA" id="ARBA00022989"/>
    </source>
</evidence>
<sequence>MNPSSLIRRGTQRGVALITAVLVVALATILAVNVGFKGYLDQRRTVTMFSLDQGFQIAMGAEAWAADILRKDTLGGSKVDDFTEEWAMPMPPIPVDGGEVSGGLEDMQGRFNLNSLVKFENGTLVRDDEAVERFKLLLGILELEEKWADMIVDWLDSDLDPGFPDGAEDSVYTSLTPAYRPPNMRITRASELLALHDFGIERYRRLEPFVTALPVGAKINLCTASPEVLDALLGGNREFTLARENVIELRKQRCYPSLQEFPLEAGKKSQLTEGNVIGESSNYFRANIWVTIGTTQFTLYSLLYRTGQSNLVSPILRSFGTA</sequence>
<reference evidence="12 13" key="1">
    <citation type="submission" date="2020-08" db="EMBL/GenBank/DDBJ databases">
        <title>Genomic Encyclopedia of Type Strains, Phase IV (KMG-IV): sequencing the most valuable type-strain genomes for metagenomic binning, comparative biology and taxonomic classification.</title>
        <authorList>
            <person name="Goeker M."/>
        </authorList>
    </citation>
    <scope>NUCLEOTIDE SEQUENCE [LARGE SCALE GENOMIC DNA]</scope>
    <source>
        <strain evidence="12 13">DSM 26723</strain>
    </source>
</reference>
<evidence type="ECO:0000256" key="10">
    <source>
        <dbReference type="PIRNR" id="PIRNR002786"/>
    </source>
</evidence>
<evidence type="ECO:0000256" key="2">
    <source>
        <dbReference type="ARBA" id="ARBA00007246"/>
    </source>
</evidence>
<dbReference type="Proteomes" id="UP000588068">
    <property type="component" value="Unassembled WGS sequence"/>
</dbReference>
<dbReference type="InterPro" id="IPR045584">
    <property type="entry name" value="Pilin-like"/>
</dbReference>
<evidence type="ECO:0000256" key="9">
    <source>
        <dbReference type="ARBA" id="ARBA00023136"/>
    </source>
</evidence>
<comment type="caution">
    <text evidence="12">The sequence shown here is derived from an EMBL/GenBank/DDBJ whole genome shotgun (WGS) entry which is preliminary data.</text>
</comment>
<keyword evidence="4 10" id="KW-1003">Cell membrane</keyword>
<keyword evidence="6" id="KW-0812">Transmembrane</keyword>
<evidence type="ECO:0000256" key="5">
    <source>
        <dbReference type="ARBA" id="ARBA00022519"/>
    </source>
</evidence>
<keyword evidence="7" id="KW-0653">Protein transport</keyword>
<evidence type="ECO:0000256" key="3">
    <source>
        <dbReference type="ARBA" id="ARBA00022448"/>
    </source>
</evidence>
<evidence type="ECO:0000256" key="7">
    <source>
        <dbReference type="ARBA" id="ARBA00022927"/>
    </source>
</evidence>
<dbReference type="SUPFAM" id="SSF158544">
    <property type="entry name" value="GspK insert domain-like"/>
    <property type="match status" value="1"/>
</dbReference>
<dbReference type="Gene3D" id="1.10.40.60">
    <property type="entry name" value="EpsJ-like"/>
    <property type="match status" value="2"/>
</dbReference>
<protein>
    <recommendedName>
        <fullName evidence="10">Type II secretion system protein K</fullName>
    </recommendedName>
</protein>
<dbReference type="SUPFAM" id="SSF54523">
    <property type="entry name" value="Pili subunits"/>
    <property type="match status" value="1"/>
</dbReference>
<keyword evidence="13" id="KW-1185">Reference proteome</keyword>
<evidence type="ECO:0000313" key="12">
    <source>
        <dbReference type="EMBL" id="MBB6092089.1"/>
    </source>
</evidence>
<dbReference type="RefSeq" id="WP_184329841.1">
    <property type="nucleotide sequence ID" value="NZ_JACHHZ010000001.1"/>
</dbReference>
<evidence type="ECO:0000256" key="1">
    <source>
        <dbReference type="ARBA" id="ARBA00004533"/>
    </source>
</evidence>
<dbReference type="Gene3D" id="3.30.1300.30">
    <property type="entry name" value="GSPII I/J protein-like"/>
    <property type="match status" value="1"/>
</dbReference>
<gene>
    <name evidence="12" type="ORF">HNQ60_000935</name>
</gene>
<feature type="domain" description="T2SS protein K first SAM-like" evidence="11">
    <location>
        <begin position="109"/>
        <end position="214"/>
    </location>
</feature>
<name>A0A841HI76_9GAMM</name>
<dbReference type="PANTHER" id="PTHR38831:SF1">
    <property type="entry name" value="TYPE II SECRETION SYSTEM PROTEIN K-RELATED"/>
    <property type="match status" value="1"/>
</dbReference>
<dbReference type="AlphaFoldDB" id="A0A841HI76"/>
<comment type="subcellular location">
    <subcellularLocation>
        <location evidence="1 10">Cell inner membrane</location>
    </subcellularLocation>
</comment>
<keyword evidence="8" id="KW-1133">Transmembrane helix</keyword>
<evidence type="ECO:0000256" key="6">
    <source>
        <dbReference type="ARBA" id="ARBA00022692"/>
    </source>
</evidence>
<dbReference type="NCBIfam" id="NF037980">
    <property type="entry name" value="T2SS_GspK"/>
    <property type="match status" value="1"/>
</dbReference>
<proteinExistence type="inferred from homology"/>
<dbReference type="EMBL" id="JACHHZ010000001">
    <property type="protein sequence ID" value="MBB6092089.1"/>
    <property type="molecule type" value="Genomic_DNA"/>
</dbReference>
<dbReference type="PANTHER" id="PTHR38831">
    <property type="entry name" value="TYPE II SECRETION SYSTEM PROTEIN K"/>
    <property type="match status" value="1"/>
</dbReference>
<keyword evidence="9 10" id="KW-0472">Membrane</keyword>
<evidence type="ECO:0000256" key="4">
    <source>
        <dbReference type="ARBA" id="ARBA00022475"/>
    </source>
</evidence>
<evidence type="ECO:0000259" key="11">
    <source>
        <dbReference type="Pfam" id="PF21687"/>
    </source>
</evidence>
<dbReference type="GO" id="GO:0009306">
    <property type="term" value="P:protein secretion"/>
    <property type="evidence" value="ECO:0007669"/>
    <property type="project" value="InterPro"/>
</dbReference>
<dbReference type="InterPro" id="IPR049031">
    <property type="entry name" value="T2SSK_SAM-like_1st"/>
</dbReference>
<dbReference type="GO" id="GO:0005886">
    <property type="term" value="C:plasma membrane"/>
    <property type="evidence" value="ECO:0007669"/>
    <property type="project" value="UniProtKB-SubCell"/>
</dbReference>
<keyword evidence="5 10" id="KW-0997">Cell inner membrane</keyword>
<organism evidence="12 13">
    <name type="scientific">Povalibacter uvarum</name>
    <dbReference type="NCBI Taxonomy" id="732238"/>
    <lineage>
        <taxon>Bacteria</taxon>
        <taxon>Pseudomonadati</taxon>
        <taxon>Pseudomonadota</taxon>
        <taxon>Gammaproteobacteria</taxon>
        <taxon>Steroidobacterales</taxon>
        <taxon>Steroidobacteraceae</taxon>
        <taxon>Povalibacter</taxon>
    </lineage>
</organism>